<evidence type="ECO:0008006" key="4">
    <source>
        <dbReference type="Google" id="ProtNLM"/>
    </source>
</evidence>
<sequence>MISRTTRPLLALLLMATSGRAEVSPVDIKFTRQATTRLIFDDDQTIPLASLDPSKVVGLEVMHPITRRGAGKATVSCEKGGLQIDSPAAADTTLWFGGFNPFATYSLETGFVKGAADVGLEFLHEEGGVMQIMASIRDGECEGVSWSLVKEGKVLLEGKANPEAVGELRGKFRLLVQMAGVGFNVYVQQGSFTRLVGRADVVAHLDLRKRAVFSAMSTHLRVASQETAYVTVGKCSAAITPGMGQADIRPVTDEEGTPLLEQGRLWFTATVRGGGLPHPAQGVFSLDPGVFDPRFEGMIVFDRGDGLLRNDLASHLFLDRPSGEWRGWTTGFSAYGDPAKKEKKEILAIHSRKDPRRGFSVMKASPMGLVGDYEDPHGVFDKASGKWRMLLCQNVGGYKAAVFESSRWDGDFSRIAGPVDSDSTGTTLQVIDGVRYAFFGSADRSFHVCSFPELKPLGKLDVQMPPWNEQANARVWPCVVPLPEGYAAPYVMFTFDRANFPGMEGPNWTYGAMYLFHGHPKK</sequence>
<accession>A0A858RFS2</accession>
<name>A0A858RFS2_9BACT</name>
<dbReference type="EMBL" id="CP051774">
    <property type="protein sequence ID" value="QJE95289.1"/>
    <property type="molecule type" value="Genomic_DNA"/>
</dbReference>
<evidence type="ECO:0000313" key="2">
    <source>
        <dbReference type="EMBL" id="QJE95289.1"/>
    </source>
</evidence>
<keyword evidence="1" id="KW-0732">Signal</keyword>
<dbReference type="RefSeq" id="WP_169453593.1">
    <property type="nucleotide sequence ID" value="NZ_CP051774.1"/>
</dbReference>
<dbReference type="InterPro" id="IPR023296">
    <property type="entry name" value="Glyco_hydro_beta-prop_sf"/>
</dbReference>
<organism evidence="2 3">
    <name type="scientific">Luteolibacter luteus</name>
    <dbReference type="NCBI Taxonomy" id="2728835"/>
    <lineage>
        <taxon>Bacteria</taxon>
        <taxon>Pseudomonadati</taxon>
        <taxon>Verrucomicrobiota</taxon>
        <taxon>Verrucomicrobiia</taxon>
        <taxon>Verrucomicrobiales</taxon>
        <taxon>Verrucomicrobiaceae</taxon>
        <taxon>Luteolibacter</taxon>
    </lineage>
</organism>
<dbReference type="AlphaFoldDB" id="A0A858RFS2"/>
<dbReference type="KEGG" id="luo:HHL09_05690"/>
<proteinExistence type="predicted"/>
<evidence type="ECO:0000256" key="1">
    <source>
        <dbReference type="SAM" id="SignalP"/>
    </source>
</evidence>
<dbReference type="SUPFAM" id="SSF75005">
    <property type="entry name" value="Arabinanase/levansucrase/invertase"/>
    <property type="match status" value="1"/>
</dbReference>
<reference evidence="2 3" key="1">
    <citation type="submission" date="2020-04" db="EMBL/GenBank/DDBJ databases">
        <title>Luteolibacter sp. G-1-1-1 isolated from soil.</title>
        <authorList>
            <person name="Dahal R.H."/>
        </authorList>
    </citation>
    <scope>NUCLEOTIDE SEQUENCE [LARGE SCALE GENOMIC DNA]</scope>
    <source>
        <strain evidence="2 3">G-1-1-1</strain>
    </source>
</reference>
<feature type="chain" id="PRO_5032717052" description="DUF4185 domain-containing protein" evidence="1">
    <location>
        <begin position="24"/>
        <end position="522"/>
    </location>
</feature>
<evidence type="ECO:0000313" key="3">
    <source>
        <dbReference type="Proteomes" id="UP000501812"/>
    </source>
</evidence>
<gene>
    <name evidence="2" type="ORF">HHL09_05690</name>
</gene>
<keyword evidence="3" id="KW-1185">Reference proteome</keyword>
<feature type="signal peptide" evidence="1">
    <location>
        <begin position="1"/>
        <end position="23"/>
    </location>
</feature>
<protein>
    <recommendedName>
        <fullName evidence="4">DUF4185 domain-containing protein</fullName>
    </recommendedName>
</protein>
<dbReference type="Proteomes" id="UP000501812">
    <property type="component" value="Chromosome"/>
</dbReference>